<organism evidence="1 2">
    <name type="scientific">Candidatus Nitrosocosmicus arcticus</name>
    <dbReference type="NCBI Taxonomy" id="2035267"/>
    <lineage>
        <taxon>Archaea</taxon>
        <taxon>Nitrososphaerota</taxon>
        <taxon>Nitrososphaeria</taxon>
        <taxon>Nitrososphaerales</taxon>
        <taxon>Nitrososphaeraceae</taxon>
        <taxon>Candidatus Nitrosocosmicus</taxon>
    </lineage>
</organism>
<comment type="caution">
    <text evidence="1">The sequence shown here is derived from an EMBL/GenBank/DDBJ whole genome shotgun (WGS) entry which is preliminary data.</text>
</comment>
<reference evidence="1 2" key="1">
    <citation type="journal article" date="2019" name="Front. Microbiol.">
        <title>Ammonia Oxidation by the Arctic Terrestrial Thaumarchaeote Candidatus Nitrosocosmicus arcticus Is Stimulated by Increasing Temperatures.</title>
        <authorList>
            <person name="Alves R.J.E."/>
            <person name="Kerou M."/>
            <person name="Zappe A."/>
            <person name="Bittner R."/>
            <person name="Abby S.S."/>
            <person name="Schmidt H.A."/>
            <person name="Pfeifer K."/>
            <person name="Schleper C."/>
        </authorList>
    </citation>
    <scope>NUCLEOTIDE SEQUENCE [LARGE SCALE GENOMIC DNA]</scope>
    <source>
        <strain evidence="1 2">Kfb</strain>
    </source>
</reference>
<gene>
    <name evidence="1" type="ORF">NARC_40108</name>
</gene>
<evidence type="ECO:0000313" key="1">
    <source>
        <dbReference type="EMBL" id="TVP41145.1"/>
    </source>
</evidence>
<sequence length="191" mass="21955">MSVSILWFSKLKEILEYERFSKILKYDKNGTIGSDDQMTEVVEVFNDPNQISSGMAKVMEMAKERVDVLFAQNLIQKDELNKFINIMVKTTRNNNLLKVRVLLPSTMLDERTNPRKIGSSIMTKYFDRPLVANAITAIVDGEFMCVLGSESKNIDTPNKYFIMQISNEMKIYASIALFEKIWLLEKSVDFG</sequence>
<proteinExistence type="predicted"/>
<name>A0A557SX17_9ARCH</name>
<evidence type="ECO:0000313" key="2">
    <source>
        <dbReference type="Proteomes" id="UP000315289"/>
    </source>
</evidence>
<dbReference type="AlphaFoldDB" id="A0A557SX17"/>
<protein>
    <submittedName>
        <fullName evidence="1">Uncharacterized protein</fullName>
    </submittedName>
</protein>
<keyword evidence="2" id="KW-1185">Reference proteome</keyword>
<dbReference type="EMBL" id="VOAH01000004">
    <property type="protein sequence ID" value="TVP41145.1"/>
    <property type="molecule type" value="Genomic_DNA"/>
</dbReference>
<dbReference type="Proteomes" id="UP000315289">
    <property type="component" value="Unassembled WGS sequence"/>
</dbReference>
<accession>A0A557SX17</accession>